<dbReference type="RefSeq" id="WP_093975233.1">
    <property type="nucleotide sequence ID" value="NZ_FXXQ01000011.1"/>
</dbReference>
<accession>A0A238J2W2</accession>
<proteinExistence type="predicted"/>
<gene>
    <name evidence="1" type="ORF">BOA8489_03172</name>
</gene>
<sequence>MKSDSDNAPDDSDLANFRDVLEYNMVFSWGNESTLEDLTEKDLDRFRAFGDPIAEKFGISNKAAHFHLIAFLWNHATEESPVDFDNGIITAYADNKNVKDTFEDHFYPLRTALRRAQKIIDDAQGERNGIILKAMWSAQPDLSKLQQEYAGFKAFAATVERASMFSGTPGRPKRPRWVETFCRTCQVFWYMYGSGGTRLNYKAPKKPMIAVWAENLFEEFQKHLVETEPQLPKERRSSISVMHKVAQELPAYRPPKTSSFGE</sequence>
<keyword evidence="2" id="KW-1185">Reference proteome</keyword>
<dbReference type="Proteomes" id="UP000201838">
    <property type="component" value="Unassembled WGS sequence"/>
</dbReference>
<dbReference type="EMBL" id="FXXQ01000011">
    <property type="protein sequence ID" value="SMX25038.1"/>
    <property type="molecule type" value="Genomic_DNA"/>
</dbReference>
<dbReference type="OrthoDB" id="10019632at2"/>
<reference evidence="1 2" key="1">
    <citation type="submission" date="2017-05" db="EMBL/GenBank/DDBJ databases">
        <authorList>
            <person name="Song R."/>
            <person name="Chenine A.L."/>
            <person name="Ruprecht R.M."/>
        </authorList>
    </citation>
    <scope>NUCLEOTIDE SEQUENCE [LARGE SCALE GENOMIC DNA]</scope>
    <source>
        <strain evidence="1 2">CECT 8489</strain>
    </source>
</reference>
<organism evidence="1 2">
    <name type="scientific">Boseongicola aestuarii</name>
    <dbReference type="NCBI Taxonomy" id="1470561"/>
    <lineage>
        <taxon>Bacteria</taxon>
        <taxon>Pseudomonadati</taxon>
        <taxon>Pseudomonadota</taxon>
        <taxon>Alphaproteobacteria</taxon>
        <taxon>Rhodobacterales</taxon>
        <taxon>Paracoccaceae</taxon>
        <taxon>Boseongicola</taxon>
    </lineage>
</organism>
<name>A0A238J2W2_9RHOB</name>
<protein>
    <submittedName>
        <fullName evidence="1">Uncharacterized protein</fullName>
    </submittedName>
</protein>
<evidence type="ECO:0000313" key="1">
    <source>
        <dbReference type="EMBL" id="SMX25038.1"/>
    </source>
</evidence>
<evidence type="ECO:0000313" key="2">
    <source>
        <dbReference type="Proteomes" id="UP000201838"/>
    </source>
</evidence>
<dbReference type="AlphaFoldDB" id="A0A238J2W2"/>